<dbReference type="Pfam" id="PF01408">
    <property type="entry name" value="GFO_IDH_MocA"/>
    <property type="match status" value="1"/>
</dbReference>
<evidence type="ECO:0000313" key="5">
    <source>
        <dbReference type="EMBL" id="MCK2217623.1"/>
    </source>
</evidence>
<reference evidence="5 6" key="1">
    <citation type="submission" date="2022-04" db="EMBL/GenBank/DDBJ databases">
        <title>Genome draft of Actinomadura sp. ATCC 31491.</title>
        <authorList>
            <person name="Shi X."/>
            <person name="Du Y."/>
        </authorList>
    </citation>
    <scope>NUCLEOTIDE SEQUENCE [LARGE SCALE GENOMIC DNA]</scope>
    <source>
        <strain evidence="5 6">ATCC 31491</strain>
    </source>
</reference>
<evidence type="ECO:0000259" key="4">
    <source>
        <dbReference type="Pfam" id="PF02894"/>
    </source>
</evidence>
<keyword evidence="6" id="KW-1185">Reference proteome</keyword>
<dbReference type="InterPro" id="IPR000683">
    <property type="entry name" value="Gfo/Idh/MocA-like_OxRdtase_N"/>
</dbReference>
<gene>
    <name evidence="5" type="ORF">MF672_028085</name>
</gene>
<dbReference type="Gene3D" id="3.40.50.720">
    <property type="entry name" value="NAD(P)-binding Rossmann-like Domain"/>
    <property type="match status" value="1"/>
</dbReference>
<dbReference type="EMBL" id="JAKRKC020000001">
    <property type="protein sequence ID" value="MCK2217623.1"/>
    <property type="molecule type" value="Genomic_DNA"/>
</dbReference>
<evidence type="ECO:0000256" key="2">
    <source>
        <dbReference type="ARBA" id="ARBA00023002"/>
    </source>
</evidence>
<name>A0ABT0FZN5_9ACTN</name>
<feature type="domain" description="Gfo/Idh/MocA-like oxidoreductase C-terminal" evidence="4">
    <location>
        <begin position="137"/>
        <end position="343"/>
    </location>
</feature>
<dbReference type="PANTHER" id="PTHR43708:SF5">
    <property type="entry name" value="CONSERVED EXPRESSED OXIDOREDUCTASE (EUROFUNG)-RELATED"/>
    <property type="match status" value="1"/>
</dbReference>
<comment type="similarity">
    <text evidence="1">Belongs to the Gfo/Idh/MocA family.</text>
</comment>
<dbReference type="PANTHER" id="PTHR43708">
    <property type="entry name" value="CONSERVED EXPRESSED OXIDOREDUCTASE (EUROFUNG)"/>
    <property type="match status" value="1"/>
</dbReference>
<dbReference type="InterPro" id="IPR004104">
    <property type="entry name" value="Gfo/Idh/MocA-like_OxRdtase_C"/>
</dbReference>
<feature type="domain" description="Gfo/Idh/MocA-like oxidoreductase N-terminal" evidence="3">
    <location>
        <begin position="4"/>
        <end position="119"/>
    </location>
</feature>
<dbReference type="SUPFAM" id="SSF55347">
    <property type="entry name" value="Glyceraldehyde-3-phosphate dehydrogenase-like, C-terminal domain"/>
    <property type="match status" value="1"/>
</dbReference>
<protein>
    <submittedName>
        <fullName evidence="5">Gfo/Idh/MocA family oxidoreductase</fullName>
    </submittedName>
</protein>
<evidence type="ECO:0000313" key="6">
    <source>
        <dbReference type="Proteomes" id="UP001317259"/>
    </source>
</evidence>
<organism evidence="5 6">
    <name type="scientific">Actinomadura luzonensis</name>
    <dbReference type="NCBI Taxonomy" id="2805427"/>
    <lineage>
        <taxon>Bacteria</taxon>
        <taxon>Bacillati</taxon>
        <taxon>Actinomycetota</taxon>
        <taxon>Actinomycetes</taxon>
        <taxon>Streptosporangiales</taxon>
        <taxon>Thermomonosporaceae</taxon>
        <taxon>Actinomadura</taxon>
    </lineage>
</organism>
<dbReference type="RefSeq" id="WP_242377906.1">
    <property type="nucleotide sequence ID" value="NZ_JAKRKC020000001.1"/>
</dbReference>
<dbReference type="SUPFAM" id="SSF51735">
    <property type="entry name" value="NAD(P)-binding Rossmann-fold domains"/>
    <property type="match status" value="1"/>
</dbReference>
<sequence>MSEIRVGLVGYGVAGAFFHAPLIHATPGLRLAAVVTRDPARQSEVAGRYGAQGVADVRELWERSDLVVVASPNRTHVATAAAALERGLPVVVDKPLAGTAAEGRELVRLAKERGVMLTVFQNRRWDGDFLTVRRLATEGALGEIRRFESRFERWRPVPKGGWRESGGPEEVGGLLYDLGSHLVDQALQLLGPVRDVYGESDVRREGVGADDDTFVALTHESGARSHLWASSVAARLGPRLRVLGSAAAYVKHGMDVQEERLRAGVAPGSPGFGEDEEERWGELGAGDEHRRVRTEPGAYLDFYRGVAAALREGAPPPVDPESAVDVLTVLEAARLSAAQRIVVHLTG</sequence>
<dbReference type="InterPro" id="IPR051317">
    <property type="entry name" value="Gfo/Idh/MocA_oxidoreduct"/>
</dbReference>
<keyword evidence="2" id="KW-0560">Oxidoreductase</keyword>
<evidence type="ECO:0000256" key="1">
    <source>
        <dbReference type="ARBA" id="ARBA00010928"/>
    </source>
</evidence>
<dbReference type="Gene3D" id="3.30.360.10">
    <property type="entry name" value="Dihydrodipicolinate Reductase, domain 2"/>
    <property type="match status" value="1"/>
</dbReference>
<dbReference type="Pfam" id="PF02894">
    <property type="entry name" value="GFO_IDH_MocA_C"/>
    <property type="match status" value="1"/>
</dbReference>
<proteinExistence type="inferred from homology"/>
<evidence type="ECO:0000259" key="3">
    <source>
        <dbReference type="Pfam" id="PF01408"/>
    </source>
</evidence>
<comment type="caution">
    <text evidence="5">The sequence shown here is derived from an EMBL/GenBank/DDBJ whole genome shotgun (WGS) entry which is preliminary data.</text>
</comment>
<dbReference type="InterPro" id="IPR036291">
    <property type="entry name" value="NAD(P)-bd_dom_sf"/>
</dbReference>
<dbReference type="Proteomes" id="UP001317259">
    <property type="component" value="Unassembled WGS sequence"/>
</dbReference>
<accession>A0ABT0FZN5</accession>